<feature type="transmembrane region" description="Helical" evidence="7">
    <location>
        <begin position="286"/>
        <end position="310"/>
    </location>
</feature>
<name>A0A420I9L7_9PEZI</name>
<evidence type="ECO:0000256" key="2">
    <source>
        <dbReference type="ARBA" id="ARBA00022692"/>
    </source>
</evidence>
<evidence type="ECO:0000313" key="11">
    <source>
        <dbReference type="Proteomes" id="UP000283383"/>
    </source>
</evidence>
<keyword evidence="4 7" id="KW-1133">Transmembrane helix</keyword>
<feature type="region of interest" description="Disordered" evidence="6">
    <location>
        <begin position="259"/>
        <end position="281"/>
    </location>
</feature>
<dbReference type="InterPro" id="IPR013320">
    <property type="entry name" value="ConA-like_dom_sf"/>
</dbReference>
<reference evidence="10 11" key="1">
    <citation type="journal article" date="2018" name="BMC Genomics">
        <title>Comparative genome analyses reveal sequence features reflecting distinct modes of host-adaptation between dicot and monocot powdery mildew.</title>
        <authorList>
            <person name="Wu Y."/>
            <person name="Ma X."/>
            <person name="Pan Z."/>
            <person name="Kale S.D."/>
            <person name="Song Y."/>
            <person name="King H."/>
            <person name="Zhang Q."/>
            <person name="Presley C."/>
            <person name="Deng X."/>
            <person name="Wei C.I."/>
            <person name="Xiao S."/>
        </authorList>
    </citation>
    <scope>NUCLEOTIDE SEQUENCE [LARGE SCALE GENOMIC DNA]</scope>
    <source>
        <strain evidence="10">UMSG3</strain>
    </source>
</reference>
<dbReference type="CDD" id="cd07308">
    <property type="entry name" value="lectin_leg-like"/>
    <property type="match status" value="1"/>
</dbReference>
<dbReference type="FunFam" id="2.60.120.200:FF:000095">
    <property type="entry name" value="Lectin family integral membrane protein"/>
    <property type="match status" value="1"/>
</dbReference>
<dbReference type="InterPro" id="IPR005052">
    <property type="entry name" value="Lectin_leg"/>
</dbReference>
<organism evidence="10 11">
    <name type="scientific">Golovinomyces cichoracearum</name>
    <dbReference type="NCBI Taxonomy" id="62708"/>
    <lineage>
        <taxon>Eukaryota</taxon>
        <taxon>Fungi</taxon>
        <taxon>Dikarya</taxon>
        <taxon>Ascomycota</taxon>
        <taxon>Pezizomycotina</taxon>
        <taxon>Leotiomycetes</taxon>
        <taxon>Erysiphales</taxon>
        <taxon>Erysiphaceae</taxon>
        <taxon>Golovinomyces</taxon>
    </lineage>
</organism>
<keyword evidence="2 7" id="KW-0812">Transmembrane</keyword>
<evidence type="ECO:0000313" key="10">
    <source>
        <dbReference type="EMBL" id="RKF71217.1"/>
    </source>
</evidence>
<sequence length="320" mass="35958">MKFPSSLVWLATCAFAAVQETSMTDENGIKSVPLLTHSLAEPYLDTDLRSRWFDFGGDTIIRADQYIRLTSDRPSQAGWIFSRVPLTATNWEIEFEFKISGSGTLHGDGFAMWLTKQRATPGPVFGSVDRFEGIGIFFDTYKNNRPGTVFPYVMAMIGDGSKTYDKEHDGKDNEYMGCSAKGIRDASIPTKGRLTYFQDKSLRLDLQYKKEEEWDLCFETLSPPAIPAVAYLGFSAETGELSDNHDIIEVSTKNLYDTKTRDKSGKTNSGPTRKDKGGNSKEGTSWSWLLFKISIFCIGIAGAYVSFTAWRTHQNRSHRF</sequence>
<keyword evidence="5 7" id="KW-0472">Membrane</keyword>
<evidence type="ECO:0000259" key="9">
    <source>
        <dbReference type="PROSITE" id="PS51328"/>
    </source>
</evidence>
<dbReference type="PANTHER" id="PTHR12223">
    <property type="entry name" value="VESICULAR MANNOSE-BINDING LECTIN"/>
    <property type="match status" value="1"/>
</dbReference>
<evidence type="ECO:0000256" key="5">
    <source>
        <dbReference type="ARBA" id="ARBA00023136"/>
    </source>
</evidence>
<dbReference type="Proteomes" id="UP000283383">
    <property type="component" value="Unassembled WGS sequence"/>
</dbReference>
<dbReference type="GO" id="GO:0005537">
    <property type="term" value="F:D-mannose binding"/>
    <property type="evidence" value="ECO:0007669"/>
    <property type="project" value="TreeGrafter"/>
</dbReference>
<dbReference type="AlphaFoldDB" id="A0A420I9L7"/>
<feature type="signal peptide" evidence="8">
    <location>
        <begin position="1"/>
        <end position="16"/>
    </location>
</feature>
<feature type="chain" id="PRO_5019055536" evidence="8">
    <location>
        <begin position="17"/>
        <end position="320"/>
    </location>
</feature>
<keyword evidence="10" id="KW-0430">Lectin</keyword>
<keyword evidence="3 8" id="KW-0732">Signal</keyword>
<evidence type="ECO:0000256" key="7">
    <source>
        <dbReference type="SAM" id="Phobius"/>
    </source>
</evidence>
<comment type="caution">
    <text evidence="10">The sequence shown here is derived from an EMBL/GenBank/DDBJ whole genome shotgun (WGS) entry which is preliminary data.</text>
</comment>
<evidence type="ECO:0000256" key="4">
    <source>
        <dbReference type="ARBA" id="ARBA00022989"/>
    </source>
</evidence>
<evidence type="ECO:0000256" key="8">
    <source>
        <dbReference type="SAM" id="SignalP"/>
    </source>
</evidence>
<proteinExistence type="predicted"/>
<evidence type="ECO:0000256" key="3">
    <source>
        <dbReference type="ARBA" id="ARBA00022729"/>
    </source>
</evidence>
<dbReference type="PROSITE" id="PS51328">
    <property type="entry name" value="L_LECTIN_LIKE"/>
    <property type="match status" value="1"/>
</dbReference>
<dbReference type="GO" id="GO:0005789">
    <property type="term" value="C:endoplasmic reticulum membrane"/>
    <property type="evidence" value="ECO:0007669"/>
    <property type="project" value="TreeGrafter"/>
</dbReference>
<protein>
    <submittedName>
        <fullName evidence="10">L-type lectin-like domain-containing protein</fullName>
    </submittedName>
</protein>
<accession>A0A420I9L7</accession>
<evidence type="ECO:0000256" key="1">
    <source>
        <dbReference type="ARBA" id="ARBA00004479"/>
    </source>
</evidence>
<gene>
    <name evidence="10" type="ORF">GcM3_106018</name>
</gene>
<dbReference type="STRING" id="62708.A0A420I9L7"/>
<dbReference type="Pfam" id="PF03388">
    <property type="entry name" value="Lectin_leg-like"/>
    <property type="match status" value="1"/>
</dbReference>
<dbReference type="InterPro" id="IPR051136">
    <property type="entry name" value="Intracellular_Lectin-GPT"/>
</dbReference>
<dbReference type="GO" id="GO:0006888">
    <property type="term" value="P:endoplasmic reticulum to Golgi vesicle-mediated transport"/>
    <property type="evidence" value="ECO:0007669"/>
    <property type="project" value="TreeGrafter"/>
</dbReference>
<dbReference type="GO" id="GO:0005793">
    <property type="term" value="C:endoplasmic reticulum-Golgi intermediate compartment"/>
    <property type="evidence" value="ECO:0007669"/>
    <property type="project" value="TreeGrafter"/>
</dbReference>
<evidence type="ECO:0000256" key="6">
    <source>
        <dbReference type="SAM" id="MobiDB-lite"/>
    </source>
</evidence>
<dbReference type="EMBL" id="MCBQ01010640">
    <property type="protein sequence ID" value="RKF71217.1"/>
    <property type="molecule type" value="Genomic_DNA"/>
</dbReference>
<comment type="subcellular location">
    <subcellularLocation>
        <location evidence="1">Membrane</location>
        <topology evidence="1">Single-pass type I membrane protein</topology>
    </subcellularLocation>
</comment>
<dbReference type="GO" id="GO:0000139">
    <property type="term" value="C:Golgi membrane"/>
    <property type="evidence" value="ECO:0007669"/>
    <property type="project" value="TreeGrafter"/>
</dbReference>
<feature type="domain" description="L-type lectin-like" evidence="9">
    <location>
        <begin position="31"/>
        <end position="255"/>
    </location>
</feature>
<dbReference type="PANTHER" id="PTHR12223:SF45">
    <property type="entry name" value="RE50040P"/>
    <property type="match status" value="1"/>
</dbReference>
<dbReference type="SUPFAM" id="SSF49899">
    <property type="entry name" value="Concanavalin A-like lectins/glucanases"/>
    <property type="match status" value="1"/>
</dbReference>
<dbReference type="Gene3D" id="2.60.120.200">
    <property type="match status" value="1"/>
</dbReference>
<keyword evidence="11" id="KW-1185">Reference proteome</keyword>
<dbReference type="GO" id="GO:0030134">
    <property type="term" value="C:COPII-coated ER to Golgi transport vesicle"/>
    <property type="evidence" value="ECO:0007669"/>
    <property type="project" value="TreeGrafter"/>
</dbReference>